<keyword evidence="2" id="KW-1185">Reference proteome</keyword>
<comment type="caution">
    <text evidence="1">The sequence shown here is derived from an EMBL/GenBank/DDBJ whole genome shotgun (WGS) entry which is preliminary data.</text>
</comment>
<accession>A0A4R8DH89</accession>
<dbReference type="PROSITE" id="PS51257">
    <property type="entry name" value="PROKAR_LIPOPROTEIN"/>
    <property type="match status" value="1"/>
</dbReference>
<dbReference type="RefSeq" id="WP_133998642.1">
    <property type="nucleotide sequence ID" value="NZ_SODV01000002.1"/>
</dbReference>
<name>A0A4R8DH89_9BACT</name>
<evidence type="ECO:0000313" key="2">
    <source>
        <dbReference type="Proteomes" id="UP000294498"/>
    </source>
</evidence>
<dbReference type="OrthoDB" id="1272512at2"/>
<proteinExistence type="predicted"/>
<dbReference type="EMBL" id="SODV01000002">
    <property type="protein sequence ID" value="TDW97073.1"/>
    <property type="molecule type" value="Genomic_DNA"/>
</dbReference>
<gene>
    <name evidence="1" type="ORF">EDB95_4913</name>
</gene>
<reference evidence="1 2" key="1">
    <citation type="submission" date="2019-03" db="EMBL/GenBank/DDBJ databases">
        <title>Genomic Encyclopedia of Type Strains, Phase IV (KMG-IV): sequencing the most valuable type-strain genomes for metagenomic binning, comparative biology and taxonomic classification.</title>
        <authorList>
            <person name="Goeker M."/>
        </authorList>
    </citation>
    <scope>NUCLEOTIDE SEQUENCE [LARGE SCALE GENOMIC DNA]</scope>
    <source>
        <strain evidence="1 2">DSM 100059</strain>
    </source>
</reference>
<evidence type="ECO:0000313" key="1">
    <source>
        <dbReference type="EMBL" id="TDW97073.1"/>
    </source>
</evidence>
<dbReference type="AlphaFoldDB" id="A0A4R8DH89"/>
<sequence>MKRILLLLAFLPLAFSCRKSISPQTESSVSILLHYLKDSLSATDYADLDTTAILRSNTPDGITTWRVPLHNPPGSAHFLLVRTGPGGDLLQGRLFHFTRSTPAGSPTYTGAVDVYSLGHQVLLRSGITEGYIDALHPVQIGNVTIDNMNGATSMPASAGAEVLPEVVVVGYIATPVSDFTAFVSVDDLLGSLGPGASANGTGAANGQGSPGTSVGGGGVGGGVSSGVIYIELNPGDPGNENQPAGPGSIPSILVDQDYTASLPVVDLSKMFNCFDDDNIVPSIGATYTITICSDVPVNALPEAAINNDPTSAGHSFLVVTKTNGTASLTQAFGFYPAQTPSVFNPFAPVPSNVKDNGGHEVNASYSINVSHDQFAGFRQTALNLSKNQYSLDNDNCTDFAVGSFNAAGGTQLNLPPLIVYMPATIMNGVTASPSYQVKIKNSPQGLYAALQQMKQQGGAQAANIHLDLSGKTQSPKSHGQCD</sequence>
<organism evidence="1 2">
    <name type="scientific">Dinghuibacter silviterrae</name>
    <dbReference type="NCBI Taxonomy" id="1539049"/>
    <lineage>
        <taxon>Bacteria</taxon>
        <taxon>Pseudomonadati</taxon>
        <taxon>Bacteroidota</taxon>
        <taxon>Chitinophagia</taxon>
        <taxon>Chitinophagales</taxon>
        <taxon>Chitinophagaceae</taxon>
        <taxon>Dinghuibacter</taxon>
    </lineage>
</organism>
<protein>
    <submittedName>
        <fullName evidence="1">Uncharacterized protein</fullName>
    </submittedName>
</protein>
<dbReference type="Proteomes" id="UP000294498">
    <property type="component" value="Unassembled WGS sequence"/>
</dbReference>